<dbReference type="InterPro" id="IPR029066">
    <property type="entry name" value="PLP-binding_barrel"/>
</dbReference>
<comment type="caution">
    <text evidence="4">The sequence shown here is derived from an EMBL/GenBank/DDBJ whole genome shotgun (WGS) entry which is preliminary data.</text>
</comment>
<dbReference type="InterPro" id="IPR026956">
    <property type="entry name" value="D-ser_dehydrat-like_dom"/>
</dbReference>
<dbReference type="Gene3D" id="3.20.20.10">
    <property type="entry name" value="Alanine racemase"/>
    <property type="match status" value="1"/>
</dbReference>
<comment type="similarity">
    <text evidence="1">Belongs to the DSD1 family.</text>
</comment>
<organism evidence="4 5">
    <name type="scientific">Leucobacter iarius</name>
    <dbReference type="NCBI Taxonomy" id="333963"/>
    <lineage>
        <taxon>Bacteria</taxon>
        <taxon>Bacillati</taxon>
        <taxon>Actinomycetota</taxon>
        <taxon>Actinomycetes</taxon>
        <taxon>Micrococcales</taxon>
        <taxon>Microbacteriaceae</taxon>
        <taxon>Leucobacter</taxon>
    </lineage>
</organism>
<gene>
    <name evidence="4" type="ORF">GCM10009768_02110</name>
</gene>
<feature type="domain" description="D-serine dehydratase-like" evidence="3">
    <location>
        <begin position="246"/>
        <end position="343"/>
    </location>
</feature>
<dbReference type="Proteomes" id="UP001500851">
    <property type="component" value="Unassembled WGS sequence"/>
</dbReference>
<dbReference type="PANTHER" id="PTHR28004:SF8">
    <property type="entry name" value="D-SERINE DEAMINASE"/>
    <property type="match status" value="1"/>
</dbReference>
<dbReference type="InterPro" id="IPR051466">
    <property type="entry name" value="D-amino_acid_metab_enzyme"/>
</dbReference>
<reference evidence="4 5" key="1">
    <citation type="journal article" date="2019" name="Int. J. Syst. Evol. Microbiol.">
        <title>The Global Catalogue of Microorganisms (GCM) 10K type strain sequencing project: providing services to taxonomists for standard genome sequencing and annotation.</title>
        <authorList>
            <consortium name="The Broad Institute Genomics Platform"/>
            <consortium name="The Broad Institute Genome Sequencing Center for Infectious Disease"/>
            <person name="Wu L."/>
            <person name="Ma J."/>
        </authorList>
    </citation>
    <scope>NUCLEOTIDE SEQUENCE [LARGE SCALE GENOMIC DNA]</scope>
    <source>
        <strain evidence="4 5">JCM 14736</strain>
    </source>
</reference>
<sequence>MAAYTAGRGVRFAPHGKTMMSPRIAEMQLAAGAWGITAATPTQLRVYRDAGVQRLILANQLVDPNAVAWLRSELDRDPAFECAVFVDSPAGLDLLEGPGIRPLPVLVEIGHPGGRTGVRSITAAEELAAEVRRRPGLRLAGLAAYEGSLGGDPSPEVLAAVRAFSREIGACATKLLAAGVLPEDGFVTIGGSAFFDAAIDGLVAGGLEPARVVLRSGAYVTHDDGFYRRMTPRSRGAADAPELRAALTLWAPVLSRPEPGLALLLCGRRDVGFDQGLPKVRGARNRDGSDARPLEGTITQLADQHAFLEVADDADLAVGDLVELGISHPCTTVDRWGSIPILDRDHRIVEVIRTRFA</sequence>
<dbReference type="EMBL" id="BAAAOB010000001">
    <property type="protein sequence ID" value="GAA1777210.1"/>
    <property type="molecule type" value="Genomic_DNA"/>
</dbReference>
<keyword evidence="2" id="KW-0456">Lyase</keyword>
<dbReference type="SMART" id="SM01119">
    <property type="entry name" value="D-ser_dehydrat"/>
    <property type="match status" value="1"/>
</dbReference>
<dbReference type="Pfam" id="PF14031">
    <property type="entry name" value="D-ser_dehydrat"/>
    <property type="match status" value="1"/>
</dbReference>
<dbReference type="Pfam" id="PF01168">
    <property type="entry name" value="Ala_racemase_N"/>
    <property type="match status" value="1"/>
</dbReference>
<evidence type="ECO:0000313" key="4">
    <source>
        <dbReference type="EMBL" id="GAA1777210.1"/>
    </source>
</evidence>
<evidence type="ECO:0000256" key="1">
    <source>
        <dbReference type="ARBA" id="ARBA00005323"/>
    </source>
</evidence>
<keyword evidence="5" id="KW-1185">Reference proteome</keyword>
<evidence type="ECO:0000259" key="3">
    <source>
        <dbReference type="SMART" id="SM01119"/>
    </source>
</evidence>
<dbReference type="SUPFAM" id="SSF51419">
    <property type="entry name" value="PLP-binding barrel"/>
    <property type="match status" value="1"/>
</dbReference>
<dbReference type="InterPro" id="IPR042208">
    <property type="entry name" value="D-ser_dehydrat-like_sf"/>
</dbReference>
<proteinExistence type="inferred from homology"/>
<accession>A0ABN2L810</accession>
<dbReference type="Gene3D" id="2.40.37.20">
    <property type="entry name" value="D-serine dehydratase-like domain"/>
    <property type="match status" value="1"/>
</dbReference>
<dbReference type="PANTHER" id="PTHR28004">
    <property type="entry name" value="ZGC:162816-RELATED"/>
    <property type="match status" value="1"/>
</dbReference>
<evidence type="ECO:0000256" key="2">
    <source>
        <dbReference type="ARBA" id="ARBA00023239"/>
    </source>
</evidence>
<dbReference type="InterPro" id="IPR001608">
    <property type="entry name" value="Ala_racemase_N"/>
</dbReference>
<name>A0ABN2L810_9MICO</name>
<evidence type="ECO:0000313" key="5">
    <source>
        <dbReference type="Proteomes" id="UP001500851"/>
    </source>
</evidence>
<protein>
    <submittedName>
        <fullName evidence="4">Amino acid deaminase</fullName>
    </submittedName>
</protein>